<gene>
    <name evidence="3" type="ORF">ABID29_000181</name>
</gene>
<dbReference type="Pfam" id="PF05913">
    <property type="entry name" value="MupG_C"/>
    <property type="match status" value="1"/>
</dbReference>
<dbReference type="RefSeq" id="WP_354363758.1">
    <property type="nucleotide sequence ID" value="NZ_JBEPLO010000002.1"/>
</dbReference>
<dbReference type="InterPro" id="IPR029000">
    <property type="entry name" value="Cyclophilin-like_dom_sf"/>
</dbReference>
<dbReference type="Gene3D" id="2.40.100.10">
    <property type="entry name" value="Cyclophilin-like"/>
    <property type="match status" value="1"/>
</dbReference>
<dbReference type="Pfam" id="PF19200">
    <property type="entry name" value="MupG_N"/>
    <property type="match status" value="1"/>
</dbReference>
<dbReference type="Proteomes" id="UP001549122">
    <property type="component" value="Unassembled WGS sequence"/>
</dbReference>
<evidence type="ECO:0000313" key="3">
    <source>
        <dbReference type="EMBL" id="MET3557072.1"/>
    </source>
</evidence>
<dbReference type="SUPFAM" id="SSF50891">
    <property type="entry name" value="Cyclophilin-like"/>
    <property type="match status" value="1"/>
</dbReference>
<dbReference type="InterPro" id="IPR043797">
    <property type="entry name" value="MupG_N"/>
</dbReference>
<dbReference type="EMBL" id="JBEPLO010000002">
    <property type="protein sequence ID" value="MET3557072.1"/>
    <property type="molecule type" value="Genomic_DNA"/>
</dbReference>
<dbReference type="Gene3D" id="3.20.20.70">
    <property type="entry name" value="Aldolase class I"/>
    <property type="match status" value="1"/>
</dbReference>
<dbReference type="PANTHER" id="PTHR38435">
    <property type="match status" value="1"/>
</dbReference>
<evidence type="ECO:0000259" key="1">
    <source>
        <dbReference type="Pfam" id="PF05913"/>
    </source>
</evidence>
<dbReference type="InterPro" id="IPR013785">
    <property type="entry name" value="Aldolase_TIM"/>
</dbReference>
<protein>
    <recommendedName>
        <fullName evidence="5">DUF871 domain-containing protein</fullName>
    </recommendedName>
</protein>
<reference evidence="3 4" key="1">
    <citation type="submission" date="2024-06" db="EMBL/GenBank/DDBJ databases">
        <title>Genomic Encyclopedia of Type Strains, Phase IV (KMG-IV): sequencing the most valuable type-strain genomes for metagenomic binning, comparative biology and taxonomic classification.</title>
        <authorList>
            <person name="Goeker M."/>
        </authorList>
    </citation>
    <scope>NUCLEOTIDE SEQUENCE [LARGE SCALE GENOMIC DNA]</scope>
    <source>
        <strain evidence="3 4">DSM 28303</strain>
    </source>
</reference>
<dbReference type="InterPro" id="IPR043894">
    <property type="entry name" value="MupG_C"/>
</dbReference>
<keyword evidence="4" id="KW-1185">Reference proteome</keyword>
<dbReference type="InterPro" id="IPR017853">
    <property type="entry name" value="GH"/>
</dbReference>
<dbReference type="SUPFAM" id="SSF51445">
    <property type="entry name" value="(Trans)glycosidases"/>
    <property type="match status" value="1"/>
</dbReference>
<evidence type="ECO:0000313" key="4">
    <source>
        <dbReference type="Proteomes" id="UP001549122"/>
    </source>
</evidence>
<organism evidence="3 4">
    <name type="scientific">Streptococcus rupicaprae</name>
    <dbReference type="NCBI Taxonomy" id="759619"/>
    <lineage>
        <taxon>Bacteria</taxon>
        <taxon>Bacillati</taxon>
        <taxon>Bacillota</taxon>
        <taxon>Bacilli</taxon>
        <taxon>Lactobacillales</taxon>
        <taxon>Streptococcaceae</taxon>
        <taxon>Streptococcus</taxon>
    </lineage>
</organism>
<dbReference type="InterPro" id="IPR008589">
    <property type="entry name" value="MupG"/>
</dbReference>
<accession>A0ABV2FET1</accession>
<evidence type="ECO:0000259" key="2">
    <source>
        <dbReference type="Pfam" id="PF19200"/>
    </source>
</evidence>
<comment type="caution">
    <text evidence="3">The sequence shown here is derived from an EMBL/GenBank/DDBJ whole genome shotgun (WGS) entry which is preliminary data.</text>
</comment>
<proteinExistence type="predicted"/>
<sequence length="367" mass="41389">MVKLGFSLYPEGQDLEKLFAYIDGFKAYDCDRVFLSLLQLDVNDKEIFDHYRQIVAYCQLAGFRVFADLNPAFIQKIGWKDDLIGKAAAFGLSGIRLDESYDDDQLVELTKNALGIQIELNMSTEPDLLERLVAKGANLSQITACHNFYPRRFTGLGTTYFQTVSQVYSGYGIERAAFISAQTADTGPWPVSEGLPTLEMHRDLPIHAQYKWLAATGLVDHIIISNQFISAEELASIQQKATITFDVQLCEDVSAVETAIVAEAHTYRGDVSDYVIRSTRHRERYSEERILPRQTGQMVKRGSVLIDNQDYTRYCGELQLALTDFRVSHKTNLVGHICDYDLPLLDLLQPWQAFALNPVPQGDSHAD</sequence>
<feature type="domain" description="6-phospho-N-acetylmuramidase N-terminal" evidence="2">
    <location>
        <begin position="4"/>
        <end position="238"/>
    </location>
</feature>
<name>A0ABV2FET1_9STRE</name>
<dbReference type="PANTHER" id="PTHR38435:SF1">
    <property type="entry name" value="DUF871 DOMAIN-CONTAINING PROTEIN"/>
    <property type="match status" value="1"/>
</dbReference>
<feature type="domain" description="6-phospho-N-acetylmuramidase C-terminal" evidence="1">
    <location>
        <begin position="243"/>
        <end position="356"/>
    </location>
</feature>
<evidence type="ECO:0008006" key="5">
    <source>
        <dbReference type="Google" id="ProtNLM"/>
    </source>
</evidence>